<dbReference type="Pfam" id="PF19328">
    <property type="entry name" value="DAP_DH_C"/>
    <property type="match status" value="1"/>
</dbReference>
<proteinExistence type="predicted"/>
<dbReference type="Gene3D" id="3.40.50.720">
    <property type="entry name" value="NAD(P)-binding Rossmann-like Domain"/>
    <property type="match status" value="1"/>
</dbReference>
<dbReference type="RefSeq" id="WP_343890242.1">
    <property type="nucleotide sequence ID" value="NZ_BAAAEH010000031.1"/>
</dbReference>
<accession>A0ABU9YBD0</accession>
<evidence type="ECO:0000259" key="1">
    <source>
        <dbReference type="Pfam" id="PF19328"/>
    </source>
</evidence>
<protein>
    <recommendedName>
        <fullName evidence="1">2,4-diaminopentanoate dehydrogenase C-terminal domain-containing protein</fullName>
    </recommendedName>
</protein>
<evidence type="ECO:0000313" key="2">
    <source>
        <dbReference type="EMBL" id="MEN2793113.1"/>
    </source>
</evidence>
<name>A0ABU9YBD0_9SPHN</name>
<dbReference type="Proteomes" id="UP001419910">
    <property type="component" value="Unassembled WGS sequence"/>
</dbReference>
<keyword evidence="3" id="KW-1185">Reference proteome</keyword>
<evidence type="ECO:0000313" key="3">
    <source>
        <dbReference type="Proteomes" id="UP001419910"/>
    </source>
</evidence>
<dbReference type="InterPro" id="IPR036291">
    <property type="entry name" value="NAD(P)-bd_dom_sf"/>
</dbReference>
<organism evidence="2 3">
    <name type="scientific">Sphingomonas oligophenolica</name>
    <dbReference type="NCBI Taxonomy" id="301154"/>
    <lineage>
        <taxon>Bacteria</taxon>
        <taxon>Pseudomonadati</taxon>
        <taxon>Pseudomonadota</taxon>
        <taxon>Alphaproteobacteria</taxon>
        <taxon>Sphingomonadales</taxon>
        <taxon>Sphingomonadaceae</taxon>
        <taxon>Sphingomonas</taxon>
    </lineage>
</organism>
<comment type="caution">
    <text evidence="2">The sequence shown here is derived from an EMBL/GenBank/DDBJ whole genome shotgun (WGS) entry which is preliminary data.</text>
</comment>
<reference evidence="2 3" key="1">
    <citation type="submission" date="2024-05" db="EMBL/GenBank/DDBJ databases">
        <authorList>
            <person name="Liu Q."/>
            <person name="Xin Y.-H."/>
        </authorList>
    </citation>
    <scope>NUCLEOTIDE SEQUENCE [LARGE SCALE GENOMIC DNA]</scope>
    <source>
        <strain evidence="2 3">CGMCC 1.10181</strain>
    </source>
</reference>
<dbReference type="SUPFAM" id="SSF51735">
    <property type="entry name" value="NAD(P)-binding Rossmann-fold domains"/>
    <property type="match status" value="1"/>
</dbReference>
<dbReference type="InterPro" id="IPR045760">
    <property type="entry name" value="DAP_DH_C"/>
</dbReference>
<dbReference type="EMBL" id="JBDIME010000039">
    <property type="protein sequence ID" value="MEN2793113.1"/>
    <property type="molecule type" value="Genomic_DNA"/>
</dbReference>
<gene>
    <name evidence="2" type="ORF">ABC974_26040</name>
</gene>
<sequence>MIQFGAGATGKFALRSILTHPQLQLVGVGVHSPRNAGRDAGSICRMPDTGVLTTTDTSALLAMDADCVSFMPWDPYADDVLQADTHSGQLFALLCRFLESGKNVIASAPNSLVYAQHLGEETVRRLEAACIKGNASFLYVGISPGFIPDRLVLGLTQISARIDTIAVREIMNYANYNEPDMIMGLYGFGEDPTVFDFSRVLASFSRGLGGSVAMVAAGIKAPLDEVKMDIQYAVADRDFEIAAGMVRKGTIAAERLSATGMVGGKARIVAEHITRIADEAASHWPYFGANGIEGYQIEIHGAPAMKVEVELGAFGRNPMADAGWAVGGHITNSVIGLCEAAPGIRTFLDLPLAPGAYRLSA</sequence>
<feature type="domain" description="2,4-diaminopentanoate dehydrogenase C-terminal" evidence="1">
    <location>
        <begin position="146"/>
        <end position="353"/>
    </location>
</feature>